<dbReference type="EMBL" id="WIXE01024563">
    <property type="protein sequence ID" value="KAK5965503.1"/>
    <property type="molecule type" value="Genomic_DNA"/>
</dbReference>
<accession>A0AAN8F5S2</accession>
<name>A0AAN8F5S2_TRICO</name>
<proteinExistence type="predicted"/>
<organism evidence="1 2">
    <name type="scientific">Trichostrongylus colubriformis</name>
    <name type="common">Black scour worm</name>
    <dbReference type="NCBI Taxonomy" id="6319"/>
    <lineage>
        <taxon>Eukaryota</taxon>
        <taxon>Metazoa</taxon>
        <taxon>Ecdysozoa</taxon>
        <taxon>Nematoda</taxon>
        <taxon>Chromadorea</taxon>
        <taxon>Rhabditida</taxon>
        <taxon>Rhabditina</taxon>
        <taxon>Rhabditomorpha</taxon>
        <taxon>Strongyloidea</taxon>
        <taxon>Trichostrongylidae</taxon>
        <taxon>Trichostrongylus</taxon>
    </lineage>
</organism>
<dbReference type="AlphaFoldDB" id="A0AAN8F5S2"/>
<sequence>MVIKVVTESVGGTGNDSPVNGHSWVDNISYCSMNCLGDDSNGASGVFDSLALLYPSSNGLARDLLSSDDRFLATASALFHLKSRLGDIPLISPFHVVLAAFRDIQFEAKVLMDWIDGDELGLETVSAIVKSLSKDRGMWKKAADPSCSVSPPLKRQRLTLCEEAAYRTTYLWEKPAPAEDDIIVKVRVPHMEGTGTYHEESFTFSRKPLISTVYRSLLPQPDPTDFTALEEMMVELKLMLNKKLLESGGLNEGIERLREALTMFLDEEDDDDDEEEEEEDEG</sequence>
<evidence type="ECO:0000313" key="1">
    <source>
        <dbReference type="EMBL" id="KAK5965503.1"/>
    </source>
</evidence>
<reference evidence="1 2" key="1">
    <citation type="submission" date="2019-10" db="EMBL/GenBank/DDBJ databases">
        <title>Assembly and Annotation for the nematode Trichostrongylus colubriformis.</title>
        <authorList>
            <person name="Martin J."/>
        </authorList>
    </citation>
    <scope>NUCLEOTIDE SEQUENCE [LARGE SCALE GENOMIC DNA]</scope>
    <source>
        <strain evidence="1">G859</strain>
        <tissue evidence="1">Whole worm</tissue>
    </source>
</reference>
<protein>
    <submittedName>
        <fullName evidence="1">Uncharacterized protein</fullName>
    </submittedName>
</protein>
<evidence type="ECO:0000313" key="2">
    <source>
        <dbReference type="Proteomes" id="UP001331761"/>
    </source>
</evidence>
<comment type="caution">
    <text evidence="1">The sequence shown here is derived from an EMBL/GenBank/DDBJ whole genome shotgun (WGS) entry which is preliminary data.</text>
</comment>
<gene>
    <name evidence="1" type="ORF">GCK32_014843</name>
</gene>
<keyword evidence="2" id="KW-1185">Reference proteome</keyword>
<dbReference type="Proteomes" id="UP001331761">
    <property type="component" value="Unassembled WGS sequence"/>
</dbReference>